<dbReference type="EMBL" id="JAJSOF020000021">
    <property type="protein sequence ID" value="KAJ4437485.1"/>
    <property type="molecule type" value="Genomic_DNA"/>
</dbReference>
<protein>
    <submittedName>
        <fullName evidence="1">Uncharacterized protein</fullName>
    </submittedName>
</protein>
<name>A0ABQ8STG7_PERAM</name>
<evidence type="ECO:0000313" key="2">
    <source>
        <dbReference type="Proteomes" id="UP001148838"/>
    </source>
</evidence>
<organism evidence="1 2">
    <name type="scientific">Periplaneta americana</name>
    <name type="common">American cockroach</name>
    <name type="synonym">Blatta americana</name>
    <dbReference type="NCBI Taxonomy" id="6978"/>
    <lineage>
        <taxon>Eukaryota</taxon>
        <taxon>Metazoa</taxon>
        <taxon>Ecdysozoa</taxon>
        <taxon>Arthropoda</taxon>
        <taxon>Hexapoda</taxon>
        <taxon>Insecta</taxon>
        <taxon>Pterygota</taxon>
        <taxon>Neoptera</taxon>
        <taxon>Polyneoptera</taxon>
        <taxon>Dictyoptera</taxon>
        <taxon>Blattodea</taxon>
        <taxon>Blattoidea</taxon>
        <taxon>Blattidae</taxon>
        <taxon>Blattinae</taxon>
        <taxon>Periplaneta</taxon>
    </lineage>
</organism>
<reference evidence="1 2" key="1">
    <citation type="journal article" date="2022" name="Allergy">
        <title>Genome assembly and annotation of Periplaneta americana reveal a comprehensive cockroach allergen profile.</title>
        <authorList>
            <person name="Wang L."/>
            <person name="Xiong Q."/>
            <person name="Saelim N."/>
            <person name="Wang L."/>
            <person name="Nong W."/>
            <person name="Wan A.T."/>
            <person name="Shi M."/>
            <person name="Liu X."/>
            <person name="Cao Q."/>
            <person name="Hui J.H.L."/>
            <person name="Sookrung N."/>
            <person name="Leung T.F."/>
            <person name="Tungtrongchitr A."/>
            <person name="Tsui S.K.W."/>
        </authorList>
    </citation>
    <scope>NUCLEOTIDE SEQUENCE [LARGE SCALE GENOMIC DNA]</scope>
    <source>
        <strain evidence="1">PWHHKU_190912</strain>
    </source>
</reference>
<evidence type="ECO:0000313" key="1">
    <source>
        <dbReference type="EMBL" id="KAJ4437485.1"/>
    </source>
</evidence>
<sequence>MHFGQRKSFLEAASLRNRHLIAVEAQNRLIQVHKATVSEKEATRDRLSLKKISQRPKAYSRTLKGPSTFCADMNTGLRSSGTKCFSVMSLDSV</sequence>
<comment type="caution">
    <text evidence="1">The sequence shown here is derived from an EMBL/GenBank/DDBJ whole genome shotgun (WGS) entry which is preliminary data.</text>
</comment>
<proteinExistence type="predicted"/>
<dbReference type="Proteomes" id="UP001148838">
    <property type="component" value="Unassembled WGS sequence"/>
</dbReference>
<accession>A0ABQ8STG7</accession>
<gene>
    <name evidence="1" type="ORF">ANN_17629</name>
</gene>
<keyword evidence="2" id="KW-1185">Reference proteome</keyword>